<gene>
    <name evidence="1" type="ORF">VITISV_008150</name>
</gene>
<name>A5AKM4_VITVI</name>
<dbReference type="EMBL" id="AM428924">
    <property type="protein sequence ID" value="CAN80185.1"/>
    <property type="molecule type" value="Genomic_DNA"/>
</dbReference>
<evidence type="ECO:0000313" key="1">
    <source>
        <dbReference type="EMBL" id="CAN80185.1"/>
    </source>
</evidence>
<accession>A5AKM4</accession>
<proteinExistence type="predicted"/>
<sequence length="179" mass="20363">MHLRNFARCFAAAKPPTSTRVPLRKLKLHLHSCEPPCEITSKLRIKLQITFKLRNHLQVAKSQIQLAKSKFKLAKWIIQRVNHLAKSTCAISDICNRLMVAVARGYSGMWTGIEDEEDGIVAMDGDGSNSVWWLRHLVGIVECGLSSEMKTMELWQWMEMATIACGYLQRSKKVLPILD</sequence>
<dbReference type="AlphaFoldDB" id="A5AKM4"/>
<protein>
    <submittedName>
        <fullName evidence="1">Uncharacterized protein</fullName>
    </submittedName>
</protein>
<organism evidence="1">
    <name type="scientific">Vitis vinifera</name>
    <name type="common">Grape</name>
    <dbReference type="NCBI Taxonomy" id="29760"/>
    <lineage>
        <taxon>Eukaryota</taxon>
        <taxon>Viridiplantae</taxon>
        <taxon>Streptophyta</taxon>
        <taxon>Embryophyta</taxon>
        <taxon>Tracheophyta</taxon>
        <taxon>Spermatophyta</taxon>
        <taxon>Magnoliopsida</taxon>
        <taxon>eudicotyledons</taxon>
        <taxon>Gunneridae</taxon>
        <taxon>Pentapetalae</taxon>
        <taxon>rosids</taxon>
        <taxon>Vitales</taxon>
        <taxon>Vitaceae</taxon>
        <taxon>Viteae</taxon>
        <taxon>Vitis</taxon>
    </lineage>
</organism>
<reference evidence="1" key="1">
    <citation type="journal article" date="2007" name="PLoS ONE">
        <title>The first genome sequence of an elite grapevine cultivar (Pinot noir Vitis vinifera L.): coping with a highly heterozygous genome.</title>
        <authorList>
            <person name="Velasco R."/>
            <person name="Zharkikh A."/>
            <person name="Troggio M."/>
            <person name="Cartwright D.A."/>
            <person name="Cestaro A."/>
            <person name="Pruss D."/>
            <person name="Pindo M."/>
            <person name="FitzGerald L.M."/>
            <person name="Vezzulli S."/>
            <person name="Reid J."/>
            <person name="Malacarne G."/>
            <person name="Iliev D."/>
            <person name="Coppola G."/>
            <person name="Wardell B."/>
            <person name="Micheletti D."/>
            <person name="Macalma T."/>
            <person name="Facci M."/>
            <person name="Mitchell J.T."/>
            <person name="Perazzolli M."/>
            <person name="Eldredge G."/>
            <person name="Gatto P."/>
            <person name="Oyzerski R."/>
            <person name="Moretto M."/>
            <person name="Gutin N."/>
            <person name="Stefanini M."/>
            <person name="Chen Y."/>
            <person name="Segala C."/>
            <person name="Davenport C."/>
            <person name="Dematte L."/>
            <person name="Mraz A."/>
            <person name="Battilana J."/>
            <person name="Stormo K."/>
            <person name="Costa F."/>
            <person name="Tao Q."/>
            <person name="Si-Ammour A."/>
            <person name="Harkins T."/>
            <person name="Lackey A."/>
            <person name="Perbost C."/>
            <person name="Taillon B."/>
            <person name="Stella A."/>
            <person name="Solovyev V."/>
            <person name="Fawcett J.A."/>
            <person name="Sterck L."/>
            <person name="Vandepoele K."/>
            <person name="Grando S.M."/>
            <person name="Toppo S."/>
            <person name="Moser C."/>
            <person name="Lanchbury J."/>
            <person name="Bogden R."/>
            <person name="Skolnick M."/>
            <person name="Sgaramella V."/>
            <person name="Bhatnagar S.K."/>
            <person name="Fontana P."/>
            <person name="Gutin A."/>
            <person name="Van de Peer Y."/>
            <person name="Salamini F."/>
            <person name="Viola R."/>
        </authorList>
    </citation>
    <scope>NUCLEOTIDE SEQUENCE</scope>
</reference>